<proteinExistence type="inferred from homology"/>
<keyword evidence="6" id="KW-0653">Protein transport</keyword>
<feature type="transmembrane region" description="Helical" evidence="9">
    <location>
        <begin position="455"/>
        <end position="474"/>
    </location>
</feature>
<dbReference type="FunCoup" id="A0A7C8MXK8">
    <property type="interactions" value="85"/>
</dbReference>
<dbReference type="NCBIfam" id="TIGR00728">
    <property type="entry name" value="OPT_sfam"/>
    <property type="match status" value="2"/>
</dbReference>
<feature type="transmembrane region" description="Helical" evidence="9">
    <location>
        <begin position="511"/>
        <end position="531"/>
    </location>
</feature>
<evidence type="ECO:0000256" key="4">
    <source>
        <dbReference type="ARBA" id="ARBA00022692"/>
    </source>
</evidence>
<feature type="transmembrane region" description="Helical" evidence="9">
    <location>
        <begin position="128"/>
        <end position="150"/>
    </location>
</feature>
<reference evidence="10 11" key="1">
    <citation type="submission" date="2019-12" db="EMBL/GenBank/DDBJ databases">
        <title>Draft genome sequence of the ascomycete Xylaria multiplex DSM 110363.</title>
        <authorList>
            <person name="Buettner E."/>
            <person name="Kellner H."/>
        </authorList>
    </citation>
    <scope>NUCLEOTIDE SEQUENCE [LARGE SCALE GENOMIC DNA]</scope>
    <source>
        <strain evidence="10 11">DSM 110363</strain>
    </source>
</reference>
<feature type="transmembrane region" description="Helical" evidence="9">
    <location>
        <begin position="204"/>
        <end position="225"/>
    </location>
</feature>
<dbReference type="NCBIfam" id="TIGR00727">
    <property type="entry name" value="ISP4_OPT"/>
    <property type="match status" value="1"/>
</dbReference>
<feature type="transmembrane region" description="Helical" evidence="9">
    <location>
        <begin position="684"/>
        <end position="700"/>
    </location>
</feature>
<dbReference type="GO" id="GO:0035673">
    <property type="term" value="F:oligopeptide transmembrane transporter activity"/>
    <property type="evidence" value="ECO:0007669"/>
    <property type="project" value="InterPro"/>
</dbReference>
<evidence type="ECO:0000313" key="11">
    <source>
        <dbReference type="Proteomes" id="UP000481858"/>
    </source>
</evidence>
<evidence type="ECO:0000256" key="9">
    <source>
        <dbReference type="SAM" id="Phobius"/>
    </source>
</evidence>
<feature type="transmembrane region" description="Helical" evidence="9">
    <location>
        <begin position="413"/>
        <end position="435"/>
    </location>
</feature>
<dbReference type="InParanoid" id="A0A7C8MXK8"/>
<feature type="transmembrane region" description="Helical" evidence="9">
    <location>
        <begin position="706"/>
        <end position="722"/>
    </location>
</feature>
<evidence type="ECO:0000256" key="6">
    <source>
        <dbReference type="ARBA" id="ARBA00022927"/>
    </source>
</evidence>
<feature type="transmembrane region" description="Helical" evidence="9">
    <location>
        <begin position="661"/>
        <end position="677"/>
    </location>
</feature>
<evidence type="ECO:0000256" key="5">
    <source>
        <dbReference type="ARBA" id="ARBA00022856"/>
    </source>
</evidence>
<feature type="transmembrane region" description="Helical" evidence="9">
    <location>
        <begin position="632"/>
        <end position="649"/>
    </location>
</feature>
<feature type="transmembrane region" description="Helical" evidence="9">
    <location>
        <begin position="734"/>
        <end position="758"/>
    </location>
</feature>
<comment type="caution">
    <text evidence="10">The sequence shown here is derived from an EMBL/GenBank/DDBJ whole genome shotgun (WGS) entry which is preliminary data.</text>
</comment>
<keyword evidence="3" id="KW-0813">Transport</keyword>
<dbReference type="InterPro" id="IPR004648">
    <property type="entry name" value="Oligpept_transpt"/>
</dbReference>
<dbReference type="Pfam" id="PF03169">
    <property type="entry name" value="OPT"/>
    <property type="match status" value="1"/>
</dbReference>
<feature type="transmembrane region" description="Helical" evidence="9">
    <location>
        <begin position="589"/>
        <end position="611"/>
    </location>
</feature>
<feature type="transmembrane region" description="Helical" evidence="9">
    <location>
        <begin position="480"/>
        <end position="499"/>
    </location>
</feature>
<comment type="similarity">
    <text evidence="2">Belongs to the oligopeptide OPT transporter family.</text>
</comment>
<feature type="transmembrane region" description="Helical" evidence="9">
    <location>
        <begin position="343"/>
        <end position="366"/>
    </location>
</feature>
<dbReference type="PANTHER" id="PTHR22601">
    <property type="entry name" value="ISP4 LIKE PROTEIN"/>
    <property type="match status" value="1"/>
</dbReference>
<keyword evidence="4 9" id="KW-0812">Transmembrane</keyword>
<dbReference type="GO" id="GO:0015031">
    <property type="term" value="P:protein transport"/>
    <property type="evidence" value="ECO:0007669"/>
    <property type="project" value="UniProtKB-KW"/>
</dbReference>
<evidence type="ECO:0000313" key="10">
    <source>
        <dbReference type="EMBL" id="KAF2970867.1"/>
    </source>
</evidence>
<accession>A0A7C8MXK8</accession>
<keyword evidence="5" id="KW-0571">Peptide transport</keyword>
<feature type="transmembrane region" description="Helical" evidence="9">
    <location>
        <begin position="96"/>
        <end position="116"/>
    </location>
</feature>
<dbReference type="AlphaFoldDB" id="A0A7C8MXK8"/>
<keyword evidence="8 9" id="KW-0472">Membrane</keyword>
<dbReference type="EMBL" id="WUBL01000018">
    <property type="protein sequence ID" value="KAF2970867.1"/>
    <property type="molecule type" value="Genomic_DNA"/>
</dbReference>
<evidence type="ECO:0000256" key="8">
    <source>
        <dbReference type="ARBA" id="ARBA00023136"/>
    </source>
</evidence>
<gene>
    <name evidence="10" type="ORF">GQX73_g2639</name>
</gene>
<comment type="subcellular location">
    <subcellularLocation>
        <location evidence="1">Membrane</location>
        <topology evidence="1">Multi-pass membrane protein</topology>
    </subcellularLocation>
</comment>
<dbReference type="InterPro" id="IPR004813">
    <property type="entry name" value="OPT"/>
</dbReference>
<dbReference type="Proteomes" id="UP000481858">
    <property type="component" value="Unassembled WGS sequence"/>
</dbReference>
<evidence type="ECO:0000256" key="1">
    <source>
        <dbReference type="ARBA" id="ARBA00004141"/>
    </source>
</evidence>
<name>A0A7C8MXK8_9PEZI</name>
<dbReference type="OrthoDB" id="9986677at2759"/>
<sequence length="799" mass="90113">MFRFRRRVVAEGDRTPEAESSEGAEVLDTLKRFEHQHQLDPNLPAEEIELVHESLASGDTEKAIKVEVALIEDDSPYPEVRAAVRNYDVDLPANTIRGWVIGLILCTAGSAINMLFSLRNPSIQVTTYVIQLIAYPIGLGWDLIFPDRVFEFMGVRFNFKPGKFNFKEHVVIVAMSNAAYGGGVLYATDVLISQQVFYGQNFGWGFQVLFGITTLCTGYGLAGLMRRFLVWPAAMIWPGDLVNSTLFHTLHDDKPTDPDKANGWRIGRYRWFLYVMSGGFVWYFFPGWIFQGLSYFNFICWALPNNVIVNKLFGGLHGYGILPTTLDWTVVSGYALSPLIPPFHAVANTVAGVIIFFVVISAGLHFSGTWYADYFVVQSSDAFDNTGAKYNVSRILNDQLLLDEEAYHAYSPLYLSTQFALCYGLSFAAVAAVIVQYDIHMRLMKKYKDSPDWWYLILFVIMIGLSFAVCTAWPTGFPAWAYVICILIPIVWTIPIGIIQAISNIQLGLNVLTEFIVGYLLPGHPLAMMYVSNISNPHQPPCSTLRRTDNTVIYKMFKNYGYIAMQQALYFAQDLKLGHYMKIPPRTMFWSQLVASIWSAIVQISVMNWALGTIPEVCSDQQPDSYTCPGGRVFFTASIIWGAIGPARIFSGEALYSSLQWFWLAGAVSPVITWFLARRYPKSIVRYINMPLVFGGSGWIPPATAYTYLCWGSVGFFFNYLIKRRFSGWWLQYNYATSAALDCGLVISTILIFFTLYLTSVNAPQWYGNYDIYETLDQRGLAIKSFVATGETFGPTSWP</sequence>
<dbReference type="GO" id="GO:0016020">
    <property type="term" value="C:membrane"/>
    <property type="evidence" value="ECO:0007669"/>
    <property type="project" value="UniProtKB-SubCell"/>
</dbReference>
<feature type="transmembrane region" description="Helical" evidence="9">
    <location>
        <begin position="271"/>
        <end position="296"/>
    </location>
</feature>
<feature type="transmembrane region" description="Helical" evidence="9">
    <location>
        <begin position="170"/>
        <end position="192"/>
    </location>
</feature>
<organism evidence="10 11">
    <name type="scientific">Xylaria multiplex</name>
    <dbReference type="NCBI Taxonomy" id="323545"/>
    <lineage>
        <taxon>Eukaryota</taxon>
        <taxon>Fungi</taxon>
        <taxon>Dikarya</taxon>
        <taxon>Ascomycota</taxon>
        <taxon>Pezizomycotina</taxon>
        <taxon>Sordariomycetes</taxon>
        <taxon>Xylariomycetidae</taxon>
        <taxon>Xylariales</taxon>
        <taxon>Xylariaceae</taxon>
        <taxon>Xylaria</taxon>
    </lineage>
</organism>
<evidence type="ECO:0000256" key="7">
    <source>
        <dbReference type="ARBA" id="ARBA00022989"/>
    </source>
</evidence>
<evidence type="ECO:0008006" key="12">
    <source>
        <dbReference type="Google" id="ProtNLM"/>
    </source>
</evidence>
<feature type="transmembrane region" description="Helical" evidence="9">
    <location>
        <begin position="316"/>
        <end position="336"/>
    </location>
</feature>
<protein>
    <recommendedName>
        <fullName evidence="12">OPT family small oligopeptide transporter</fullName>
    </recommendedName>
</protein>
<keyword evidence="7 9" id="KW-1133">Transmembrane helix</keyword>
<evidence type="ECO:0000256" key="3">
    <source>
        <dbReference type="ARBA" id="ARBA00022448"/>
    </source>
</evidence>
<evidence type="ECO:0000256" key="2">
    <source>
        <dbReference type="ARBA" id="ARBA00008807"/>
    </source>
</evidence>
<keyword evidence="11" id="KW-1185">Reference proteome</keyword>